<dbReference type="Proteomes" id="UP000886124">
    <property type="component" value="Unassembled WGS sequence"/>
</dbReference>
<organism evidence="1">
    <name type="scientific">Caldithrix abyssi</name>
    <dbReference type="NCBI Taxonomy" id="187145"/>
    <lineage>
        <taxon>Bacteria</taxon>
        <taxon>Pseudomonadati</taxon>
        <taxon>Calditrichota</taxon>
        <taxon>Calditrichia</taxon>
        <taxon>Calditrichales</taxon>
        <taxon>Calditrichaceae</taxon>
        <taxon>Caldithrix</taxon>
    </lineage>
</organism>
<protein>
    <submittedName>
        <fullName evidence="1">Uncharacterized protein</fullName>
    </submittedName>
</protein>
<feature type="non-terminal residue" evidence="1">
    <location>
        <position position="186"/>
    </location>
</feature>
<accession>A0A7V5UFB6</accession>
<gene>
    <name evidence="1" type="ORF">ENJ89_08030</name>
</gene>
<dbReference type="EMBL" id="DROD01000516">
    <property type="protein sequence ID" value="HHJ53129.1"/>
    <property type="molecule type" value="Genomic_DNA"/>
</dbReference>
<comment type="caution">
    <text evidence="1">The sequence shown here is derived from an EMBL/GenBank/DDBJ whole genome shotgun (WGS) entry which is preliminary data.</text>
</comment>
<reference evidence="1" key="1">
    <citation type="journal article" date="2020" name="mSystems">
        <title>Genome- and Community-Level Interaction Insights into Carbon Utilization and Element Cycling Functions of Hydrothermarchaeota in Hydrothermal Sediment.</title>
        <authorList>
            <person name="Zhou Z."/>
            <person name="Liu Y."/>
            <person name="Xu W."/>
            <person name="Pan J."/>
            <person name="Luo Z.H."/>
            <person name="Li M."/>
        </authorList>
    </citation>
    <scope>NUCLEOTIDE SEQUENCE [LARGE SCALE GENOMIC DNA]</scope>
    <source>
        <strain evidence="1">HyVt-527</strain>
    </source>
</reference>
<evidence type="ECO:0000313" key="1">
    <source>
        <dbReference type="EMBL" id="HHJ53129.1"/>
    </source>
</evidence>
<sequence>MKADQYFFIKLQLWLDQSLSHRYDPRVSQKKIVDFSVLNARKITDRSGRYHLIANGILKAKPIQKTIYRLPQTRFWLSVFRARSFTVWWLEYFNYQLVLIKNYHSSPLQFQWSSQSGEPFTTTGKWNGKAYFSVESYHAFWNFPAGKQEILATLHRWRDREYRIHPLHHLEYPDFDYLSALDKLWV</sequence>
<dbReference type="AlphaFoldDB" id="A0A7V5UFB6"/>
<name>A0A7V5UFB6_CALAY</name>
<proteinExistence type="predicted"/>